<dbReference type="Pfam" id="PF22666">
    <property type="entry name" value="Glyco_hydro_2_N2"/>
    <property type="match status" value="1"/>
</dbReference>
<feature type="domain" description="Glycoside hydrolase family 2 immunoglobulin-like beta-sandwich" evidence="6">
    <location>
        <begin position="200"/>
        <end position="281"/>
    </location>
</feature>
<dbReference type="FunFam" id="3.20.20.80:FF:000050">
    <property type="entry name" value="Beta-mannosidase B"/>
    <property type="match status" value="1"/>
</dbReference>
<dbReference type="PANTHER" id="PTHR43730">
    <property type="entry name" value="BETA-MANNOSIDASE"/>
    <property type="match status" value="1"/>
</dbReference>
<dbReference type="EC" id="3.2.1.25" evidence="2"/>
<dbReference type="GO" id="GO:0005975">
    <property type="term" value="P:carbohydrate metabolic process"/>
    <property type="evidence" value="ECO:0007669"/>
    <property type="project" value="InterPro"/>
</dbReference>
<keyword evidence="4" id="KW-0325">Glycoprotein</keyword>
<keyword evidence="5" id="KW-0326">Glycosidase</keyword>
<evidence type="ECO:0000259" key="7">
    <source>
        <dbReference type="Pfam" id="PF17753"/>
    </source>
</evidence>
<sequence length="803" mass="91781">MPTALTFDNWHFKRSTDTGWTKSHTNSAVTEIFPDLVNSGDIPDPLSDCNEALVSFVGRTEWWYKASITVEPGLRLERCELVINGLDTDCDVLLNNEHIAHTKNMFRRYSVEVQPLEGINTLLLKFHPVDHIKDKPFEPITLLPEFGNDRMFVRKAQYHYGWDWGPRLITCGVYKPVELVLWDEETGKLDGVDVSYRLDVETKSAELELQAITKGGNANVVYTLKFGDRTIFKSPESTHQLSDIKMWFPFTHGDPNLYTLTTDLIFNGKIVDSLEQRLGFRQVELVQSSLDTGSTFYFRVNGLDTYVNGCNWIPASPFLTTLTRQQYKDWIALLKDGNQNMVRVWGGGIYEYDWFYQECDSLGILVWQDFMFACGQYPGDDEFVANVRVEAEQNVQRLKKHPSVVIYAGNNEDYQTRDEYKIPRDQFYARKIYEEVLPQVLADIYGGEESTTIAYIPGSPYSNDTLPADDLTIGDVHQWNVWHGKELPYQQWFKLVGRFVSEFGMEAMPSYEVFTKCITNKDELYPQSKTVEYHNKAQGFARKLSYYVYANVRILENDLSSWIYATQLVQSECMAFALLAARHRWGKNRLCGGQLVWQLNDVYPVTSWSLVDSCRVPKLGYYSVKRLSEPCIIGGEAFDDNVLNLFISTSGAQNYASDDASYFVQVDYYDMASVIVKTERFPVTVANNSTVECGCLALDEHLILCITLHRISTGNTSATVNRYIHWPQPLKHYTLSGDAPVEYVVKDGYLELKSRVLVKGVFVQCDGYLQDNGFDLVPNETKRLKVDTSTTISRVLGTYVNAT</sequence>
<dbReference type="Proteomes" id="UP000094389">
    <property type="component" value="Unassembled WGS sequence"/>
</dbReference>
<dbReference type="InterPro" id="IPR041625">
    <property type="entry name" value="Beta-mannosidase_Ig"/>
</dbReference>
<dbReference type="SUPFAM" id="SSF51445">
    <property type="entry name" value="(Trans)glycosidases"/>
    <property type="match status" value="1"/>
</dbReference>
<dbReference type="PANTHER" id="PTHR43730:SF1">
    <property type="entry name" value="BETA-MANNOSIDASE"/>
    <property type="match status" value="1"/>
</dbReference>
<evidence type="ECO:0000313" key="10">
    <source>
        <dbReference type="Proteomes" id="UP000094389"/>
    </source>
</evidence>
<feature type="domain" description="Beta-mannosidase-like galactose-binding" evidence="8">
    <location>
        <begin position="10"/>
        <end position="175"/>
    </location>
</feature>
<evidence type="ECO:0000259" key="6">
    <source>
        <dbReference type="Pfam" id="PF00703"/>
    </source>
</evidence>
<name>A0A1E4S819_CYBJN</name>
<dbReference type="STRING" id="983966.A0A1E4S819"/>
<dbReference type="UniPathway" id="UPA00280"/>
<dbReference type="OrthoDB" id="2866996at2759"/>
<dbReference type="InterPro" id="IPR017853">
    <property type="entry name" value="GH"/>
</dbReference>
<dbReference type="InterPro" id="IPR054593">
    <property type="entry name" value="Beta-mannosidase-like_N2"/>
</dbReference>
<evidence type="ECO:0000256" key="1">
    <source>
        <dbReference type="ARBA" id="ARBA00000829"/>
    </source>
</evidence>
<comment type="catalytic activity">
    <reaction evidence="1">
        <text>Hydrolysis of terminal, non-reducing beta-D-mannose residues in beta-D-mannosides.</text>
        <dbReference type="EC" id="3.2.1.25"/>
    </reaction>
</comment>
<keyword evidence="10" id="KW-1185">Reference proteome</keyword>
<dbReference type="GO" id="GO:0004567">
    <property type="term" value="F:beta-mannosidase activity"/>
    <property type="evidence" value="ECO:0007669"/>
    <property type="project" value="UniProtKB-EC"/>
</dbReference>
<dbReference type="Gene3D" id="3.20.20.80">
    <property type="entry name" value="Glycosidases"/>
    <property type="match status" value="1"/>
</dbReference>
<dbReference type="GO" id="GO:0006516">
    <property type="term" value="P:glycoprotein catabolic process"/>
    <property type="evidence" value="ECO:0007669"/>
    <property type="project" value="TreeGrafter"/>
</dbReference>
<evidence type="ECO:0000256" key="2">
    <source>
        <dbReference type="ARBA" id="ARBA00012754"/>
    </source>
</evidence>
<dbReference type="RefSeq" id="XP_020072716.1">
    <property type="nucleotide sequence ID" value="XM_020216237.1"/>
</dbReference>
<dbReference type="InterPro" id="IPR006102">
    <property type="entry name" value="Ig-like_GH2"/>
</dbReference>
<dbReference type="Gene3D" id="2.60.120.260">
    <property type="entry name" value="Galactose-binding domain-like"/>
    <property type="match status" value="1"/>
</dbReference>
<dbReference type="InterPro" id="IPR036156">
    <property type="entry name" value="Beta-gal/glucu_dom_sf"/>
</dbReference>
<dbReference type="SUPFAM" id="SSF49785">
    <property type="entry name" value="Galactose-binding domain-like"/>
    <property type="match status" value="1"/>
</dbReference>
<evidence type="ECO:0000313" key="9">
    <source>
        <dbReference type="EMBL" id="ODV75677.1"/>
    </source>
</evidence>
<evidence type="ECO:0000256" key="4">
    <source>
        <dbReference type="ARBA" id="ARBA00023180"/>
    </source>
</evidence>
<feature type="domain" description="Beta-mannosidase Ig-fold" evidence="7">
    <location>
        <begin position="749"/>
        <end position="790"/>
    </location>
</feature>
<dbReference type="Gene3D" id="2.60.40.10">
    <property type="entry name" value="Immunoglobulins"/>
    <property type="match status" value="2"/>
</dbReference>
<dbReference type="GeneID" id="30990633"/>
<organism evidence="9 10">
    <name type="scientific">Cyberlindnera jadinii (strain ATCC 18201 / CBS 1600 / BCRC 20928 / JCM 3617 / NBRC 0987 / NRRL Y-1542)</name>
    <name type="common">Torula yeast</name>
    <name type="synonym">Candida utilis</name>
    <dbReference type="NCBI Taxonomy" id="983966"/>
    <lineage>
        <taxon>Eukaryota</taxon>
        <taxon>Fungi</taxon>
        <taxon>Dikarya</taxon>
        <taxon>Ascomycota</taxon>
        <taxon>Saccharomycotina</taxon>
        <taxon>Saccharomycetes</taxon>
        <taxon>Phaffomycetales</taxon>
        <taxon>Phaffomycetaceae</taxon>
        <taxon>Cyberlindnera</taxon>
    </lineage>
</organism>
<gene>
    <name evidence="9" type="primary">GH2</name>
    <name evidence="9" type="ORF">CYBJADRAFT_171582</name>
</gene>
<evidence type="ECO:0000256" key="3">
    <source>
        <dbReference type="ARBA" id="ARBA00022801"/>
    </source>
</evidence>
<accession>A0A1E4S819</accession>
<dbReference type="Pfam" id="PF17753">
    <property type="entry name" value="Ig_mannosidase"/>
    <property type="match status" value="1"/>
</dbReference>
<proteinExistence type="predicted"/>
<dbReference type="InterPro" id="IPR008979">
    <property type="entry name" value="Galactose-bd-like_sf"/>
</dbReference>
<dbReference type="EMBL" id="KV453926">
    <property type="protein sequence ID" value="ODV75677.1"/>
    <property type="molecule type" value="Genomic_DNA"/>
</dbReference>
<dbReference type="Pfam" id="PF00703">
    <property type="entry name" value="Glyco_hydro_2"/>
    <property type="match status" value="1"/>
</dbReference>
<dbReference type="AlphaFoldDB" id="A0A1E4S819"/>
<reference evidence="9 10" key="1">
    <citation type="journal article" date="2016" name="Proc. Natl. Acad. Sci. U.S.A.">
        <title>Comparative genomics of biotechnologically important yeasts.</title>
        <authorList>
            <person name="Riley R."/>
            <person name="Haridas S."/>
            <person name="Wolfe K.H."/>
            <person name="Lopes M.R."/>
            <person name="Hittinger C.T."/>
            <person name="Goeker M."/>
            <person name="Salamov A.A."/>
            <person name="Wisecaver J.H."/>
            <person name="Long T.M."/>
            <person name="Calvey C.H."/>
            <person name="Aerts A.L."/>
            <person name="Barry K.W."/>
            <person name="Choi C."/>
            <person name="Clum A."/>
            <person name="Coughlan A.Y."/>
            <person name="Deshpande S."/>
            <person name="Douglass A.P."/>
            <person name="Hanson S.J."/>
            <person name="Klenk H.-P."/>
            <person name="LaButti K.M."/>
            <person name="Lapidus A."/>
            <person name="Lindquist E.A."/>
            <person name="Lipzen A.M."/>
            <person name="Meier-Kolthoff J.P."/>
            <person name="Ohm R.A."/>
            <person name="Otillar R.P."/>
            <person name="Pangilinan J.L."/>
            <person name="Peng Y."/>
            <person name="Rokas A."/>
            <person name="Rosa C.A."/>
            <person name="Scheuner C."/>
            <person name="Sibirny A.A."/>
            <person name="Slot J.C."/>
            <person name="Stielow J.B."/>
            <person name="Sun H."/>
            <person name="Kurtzman C.P."/>
            <person name="Blackwell M."/>
            <person name="Grigoriev I.V."/>
            <person name="Jeffries T.W."/>
        </authorList>
    </citation>
    <scope>NUCLEOTIDE SEQUENCE [LARGE SCALE GENOMIC DNA]</scope>
    <source>
        <strain evidence="10">ATCC 18201 / CBS 1600 / BCRC 20928 / JCM 3617 / NBRC 0987 / NRRL Y-1542</strain>
    </source>
</reference>
<dbReference type="SUPFAM" id="SSF49303">
    <property type="entry name" value="beta-Galactosidase/glucuronidase domain"/>
    <property type="match status" value="2"/>
</dbReference>
<evidence type="ECO:0000256" key="5">
    <source>
        <dbReference type="ARBA" id="ARBA00023295"/>
    </source>
</evidence>
<dbReference type="OMA" id="PIPYHRG"/>
<protein>
    <recommendedName>
        <fullName evidence="2">beta-mannosidase</fullName>
        <ecNumber evidence="2">3.2.1.25</ecNumber>
    </recommendedName>
</protein>
<keyword evidence="3 9" id="KW-0378">Hydrolase</keyword>
<dbReference type="InterPro" id="IPR050887">
    <property type="entry name" value="Beta-mannosidase_GH2"/>
</dbReference>
<dbReference type="InterPro" id="IPR013783">
    <property type="entry name" value="Ig-like_fold"/>
</dbReference>
<evidence type="ECO:0000259" key="8">
    <source>
        <dbReference type="Pfam" id="PF22666"/>
    </source>
</evidence>